<dbReference type="KEGG" id="pbro:HOP40_13370"/>
<name>A0A6M6JFC7_9PSEU</name>
<protein>
    <submittedName>
        <fullName evidence="1">Uncharacterized protein</fullName>
    </submittedName>
</protein>
<sequence>MTAVRDLNTDDRARLAALPIEQVGMAAVDRMRDGITVLPPDPGVAVLGCGICGRVVDLASLVRVERQFVAGPPVSPIACRSCASCR</sequence>
<dbReference type="Proteomes" id="UP000505377">
    <property type="component" value="Chromosome"/>
</dbReference>
<evidence type="ECO:0000313" key="1">
    <source>
        <dbReference type="EMBL" id="QJY46688.1"/>
    </source>
</evidence>
<dbReference type="EMBL" id="CP053564">
    <property type="protein sequence ID" value="QJY46688.1"/>
    <property type="molecule type" value="Genomic_DNA"/>
</dbReference>
<reference evidence="1 2" key="1">
    <citation type="submission" date="2020-05" db="EMBL/GenBank/DDBJ databases">
        <authorList>
            <person name="Mo P."/>
        </authorList>
    </citation>
    <scope>NUCLEOTIDE SEQUENCE [LARGE SCALE GENOMIC DNA]</scope>
    <source>
        <strain evidence="1 2">Gen01</strain>
    </source>
</reference>
<evidence type="ECO:0000313" key="2">
    <source>
        <dbReference type="Proteomes" id="UP000505377"/>
    </source>
</evidence>
<accession>A0A6M6JFC7</accession>
<dbReference type="RefSeq" id="WP_172158293.1">
    <property type="nucleotide sequence ID" value="NZ_CP053564.1"/>
</dbReference>
<gene>
    <name evidence="1" type="ORF">HOP40_13370</name>
</gene>
<keyword evidence="2" id="KW-1185">Reference proteome</keyword>
<organism evidence="1 2">
    <name type="scientific">Pseudonocardia broussonetiae</name>
    <dbReference type="NCBI Taxonomy" id="2736640"/>
    <lineage>
        <taxon>Bacteria</taxon>
        <taxon>Bacillati</taxon>
        <taxon>Actinomycetota</taxon>
        <taxon>Actinomycetes</taxon>
        <taxon>Pseudonocardiales</taxon>
        <taxon>Pseudonocardiaceae</taxon>
        <taxon>Pseudonocardia</taxon>
    </lineage>
</organism>
<proteinExistence type="predicted"/>
<dbReference type="AlphaFoldDB" id="A0A6M6JFC7"/>